<gene>
    <name evidence="2" type="ORF">EX30DRAFT_75661</name>
</gene>
<sequence length="883" mass="100148">MDRKGTRLWNLAAVMAREGSGGDGGEKAMVEVRKRVFLQVRILAFYMLETAGSPDTRRMANTMRLFKTAVKAARLCIDLEELRWAEKIIGRAAKYQGEISKMENSAALGEDTQVTQILCDYFMLRTTLAWKQSSLTMADYMFNKAIESNLYLADPRLTERMAESVLEIGKDLFINRSYPVAEKWLQRAFELINKVDPAFLSESGTELKMVISHKLARCCIKVATPECFTRARNLVDMMIDDWPSRISVSLLKLDLVVAESPDNADAYANVLTSMIMVAQLSVTTFKAILGRMHALLKISPQRACECLDTLISERLMLLADKQEWLEQCFVTRLWFIIQGQAYEIEESQALGKLKELLDTMARQLKKQLSAKATHAAQILLWKVSDILYSKQKYGSASSWCKMALHMVFDKSGDLNHAKIARRIIQCCILTKVYGTAAEVFNSMPSKARDAPLSRFLMYKIALRTTDDDLASNCLQSICENASTDRRLLYACALDAQDVGNRPLALKALHMIAVKTEKFPEDAAHVPSLLRCTIRLIVAEIEVVRDNSSLLEDLCQIYEKVVLHATRSRQKNRIAGCKDVVFDSAELAWFSRNGYNLGLRSIIEWPHQQSLRIWVSCSALLALCIEDVSSTERAETLYRQMLCDFLCASLSIELARLEDSVETQLQHYLKTRNYISSFRSRLPEIQGRPEPEMADLNNRFSVLLGYDFEAAVRLKAWNDLEGLVDEATEIDMDPNLDSTVMEVMAHMILSSDAQVKMIFTILRKVLDKMITTGRKRLENIARLIRSVVQLALLKDWNFAAEMLSQALELARNAEPGDKYPGEEIEWLVATTWNKSIDFTCAADMENSKRFRALALALAGMLKDKSMLRYLQNKMLEQESSHTVP</sequence>
<dbReference type="InterPro" id="IPR039057">
    <property type="entry name" value="Spo22/ZIP4"/>
</dbReference>
<proteinExistence type="predicted"/>
<dbReference type="EMBL" id="ML220129">
    <property type="protein sequence ID" value="TGZ79774.1"/>
    <property type="molecule type" value="Genomic_DNA"/>
</dbReference>
<dbReference type="InParanoid" id="A0A4S2MTF9"/>
<dbReference type="InterPro" id="IPR013940">
    <property type="entry name" value="Spo22/ZIP4/TEX11"/>
</dbReference>
<reference evidence="2 3" key="1">
    <citation type="submission" date="2019-04" db="EMBL/GenBank/DDBJ databases">
        <title>Comparative genomics and transcriptomics to analyze fruiting body development in filamentous ascomycetes.</title>
        <authorList>
            <consortium name="DOE Joint Genome Institute"/>
            <person name="Lutkenhaus R."/>
            <person name="Traeger S."/>
            <person name="Breuer J."/>
            <person name="Kuo A."/>
            <person name="Lipzen A."/>
            <person name="Pangilinan J."/>
            <person name="Dilworth D."/>
            <person name="Sandor L."/>
            <person name="Poggeler S."/>
            <person name="Barry K."/>
            <person name="Grigoriev I.V."/>
            <person name="Nowrousian M."/>
        </authorList>
    </citation>
    <scope>NUCLEOTIDE SEQUENCE [LARGE SCALE GENOMIC DNA]</scope>
    <source>
        <strain evidence="2 3">CBS 389.68</strain>
    </source>
</reference>
<dbReference type="AlphaFoldDB" id="A0A4S2MTF9"/>
<keyword evidence="1" id="KW-0469">Meiosis</keyword>
<dbReference type="Proteomes" id="UP000298138">
    <property type="component" value="Unassembled WGS sequence"/>
</dbReference>
<organism evidence="2 3">
    <name type="scientific">Ascodesmis nigricans</name>
    <dbReference type="NCBI Taxonomy" id="341454"/>
    <lineage>
        <taxon>Eukaryota</taxon>
        <taxon>Fungi</taxon>
        <taxon>Dikarya</taxon>
        <taxon>Ascomycota</taxon>
        <taxon>Pezizomycotina</taxon>
        <taxon>Pezizomycetes</taxon>
        <taxon>Pezizales</taxon>
        <taxon>Ascodesmidaceae</taxon>
        <taxon>Ascodesmis</taxon>
    </lineage>
</organism>
<dbReference type="FunCoup" id="A0A4S2MTF9">
    <property type="interactions" value="25"/>
</dbReference>
<dbReference type="STRING" id="341454.A0A4S2MTF9"/>
<evidence type="ECO:0000313" key="3">
    <source>
        <dbReference type="Proteomes" id="UP000298138"/>
    </source>
</evidence>
<dbReference type="GO" id="GO:0051321">
    <property type="term" value="P:meiotic cell cycle"/>
    <property type="evidence" value="ECO:0007669"/>
    <property type="project" value="UniProtKB-KW"/>
</dbReference>
<dbReference type="PANTHER" id="PTHR40375">
    <property type="entry name" value="SPORULATION-SPECIFIC PROTEIN 22"/>
    <property type="match status" value="1"/>
</dbReference>
<dbReference type="PANTHER" id="PTHR40375:SF2">
    <property type="entry name" value="SPORULATION-SPECIFIC PROTEIN 22"/>
    <property type="match status" value="1"/>
</dbReference>
<dbReference type="GO" id="GO:0090173">
    <property type="term" value="P:regulation of synaptonemal complex assembly"/>
    <property type="evidence" value="ECO:0007669"/>
    <property type="project" value="InterPro"/>
</dbReference>
<evidence type="ECO:0000313" key="2">
    <source>
        <dbReference type="EMBL" id="TGZ79774.1"/>
    </source>
</evidence>
<evidence type="ECO:0000256" key="1">
    <source>
        <dbReference type="ARBA" id="ARBA00023254"/>
    </source>
</evidence>
<name>A0A4S2MTF9_9PEZI</name>
<accession>A0A4S2MTF9</accession>
<dbReference type="Pfam" id="PF08631">
    <property type="entry name" value="SPO22"/>
    <property type="match status" value="1"/>
</dbReference>
<dbReference type="OrthoDB" id="65716at2759"/>
<keyword evidence="3" id="KW-1185">Reference proteome</keyword>
<protein>
    <submittedName>
        <fullName evidence="2">SPO22-domain-containing protein</fullName>
    </submittedName>
</protein>